<feature type="binding site" evidence="8 11">
    <location>
        <position position="210"/>
    </location>
    <ligand>
        <name>NAD(+)</name>
        <dbReference type="ChEBI" id="CHEBI:57540"/>
    </ligand>
</feature>
<dbReference type="InterPro" id="IPR001692">
    <property type="entry name" value="Histidinol_DH_CS"/>
</dbReference>
<feature type="binding site" evidence="8 13">
    <location>
        <position position="416"/>
    </location>
    <ligand>
        <name>Zn(2+)</name>
        <dbReference type="ChEBI" id="CHEBI:29105"/>
    </ligand>
</feature>
<evidence type="ECO:0000256" key="10">
    <source>
        <dbReference type="PIRSR" id="PIRSR000099-1"/>
    </source>
</evidence>
<evidence type="ECO:0000313" key="16">
    <source>
        <dbReference type="Proteomes" id="UP000195897"/>
    </source>
</evidence>
<comment type="pathway">
    <text evidence="8">Amino-acid biosynthesis; L-histidine biosynthesis; L-histidine from 5-phospho-alpha-D-ribose 1-diphosphate: step 9/9.</text>
</comment>
<evidence type="ECO:0000256" key="13">
    <source>
        <dbReference type="PIRSR" id="PIRSR000099-4"/>
    </source>
</evidence>
<evidence type="ECO:0000256" key="7">
    <source>
        <dbReference type="ARBA" id="ARBA00049489"/>
    </source>
</evidence>
<dbReference type="EC" id="1.1.1.23" evidence="3 8"/>
<keyword evidence="6 8" id="KW-0560">Oxidoreductase</keyword>
<evidence type="ECO:0000256" key="6">
    <source>
        <dbReference type="ARBA" id="ARBA00023002"/>
    </source>
</evidence>
<evidence type="ECO:0000256" key="9">
    <source>
        <dbReference type="PIRNR" id="PIRNR000099"/>
    </source>
</evidence>
<feature type="binding site" evidence="8 12">
    <location>
        <position position="416"/>
    </location>
    <ligand>
        <name>substrate</name>
    </ligand>
</feature>
<feature type="binding site" evidence="8 11">
    <location>
        <position position="187"/>
    </location>
    <ligand>
        <name>NAD(+)</name>
        <dbReference type="ChEBI" id="CHEBI:57540"/>
    </ligand>
</feature>
<evidence type="ECO:0000256" key="11">
    <source>
        <dbReference type="PIRSR" id="PIRSR000099-2"/>
    </source>
</evidence>
<dbReference type="NCBIfam" id="TIGR00069">
    <property type="entry name" value="hisD"/>
    <property type="match status" value="1"/>
</dbReference>
<evidence type="ECO:0000256" key="3">
    <source>
        <dbReference type="ARBA" id="ARBA00012965"/>
    </source>
</evidence>
<evidence type="ECO:0000256" key="4">
    <source>
        <dbReference type="ARBA" id="ARBA00022723"/>
    </source>
</evidence>
<keyword evidence="4 8" id="KW-0479">Metal-binding</keyword>
<gene>
    <name evidence="8" type="primary">hisD</name>
    <name evidence="15" type="ORF">B5F17_09240</name>
</gene>
<dbReference type="Gene3D" id="1.20.5.1300">
    <property type="match status" value="1"/>
</dbReference>
<dbReference type="GO" id="GO:0051287">
    <property type="term" value="F:NAD binding"/>
    <property type="evidence" value="ECO:0007669"/>
    <property type="project" value="InterPro"/>
</dbReference>
<dbReference type="PANTHER" id="PTHR21256:SF2">
    <property type="entry name" value="HISTIDINE BIOSYNTHESIS TRIFUNCTIONAL PROTEIN"/>
    <property type="match status" value="1"/>
</dbReference>
<sequence>MFLKTVLADGKAEQQVIREMKQRAAAARSDIEKTVAAVMADVQARGMEAVREYAEKFDGKAPYIVSQETIDAAYERCDPTVRTALERAAKNIRDYHEQMLARTWEYERAPGEKLGQTVRGLTRVGLYVPGGTAAYPSSVLMNAVPAKVAGVEELIMVTPPTENMSDAVLTAAKIAGVDKVIAIGGTQAIAALTYGADWIPQVDKIVGPGNAYVAAAKKMAYGTVDIDMIAGPSEVLVIADYTANPTWVAADLLSQAEHDKLASAVLLTDSMAQAQAISAEMERQAKELPRWEIIRESVEGYGCAVVFEELEDACAMANVVAPEHLEVVTDNPRQWLPYLKNAGAIFLGQYAPEPLGDYMAGPCHVLPTSGTARFFSPLSTDTFLKKTSVIEYSRGALENLADDIIALAKCEKLDAHANSVAVRFGK</sequence>
<feature type="binding site" evidence="8 13">
    <location>
        <position position="255"/>
    </location>
    <ligand>
        <name>Zn(2+)</name>
        <dbReference type="ChEBI" id="CHEBI:29105"/>
    </ligand>
</feature>
<comment type="catalytic activity">
    <reaction evidence="7 8">
        <text>L-histidinol + 2 NAD(+) + H2O = L-histidine + 2 NADH + 3 H(+)</text>
        <dbReference type="Rhea" id="RHEA:20641"/>
        <dbReference type="ChEBI" id="CHEBI:15377"/>
        <dbReference type="ChEBI" id="CHEBI:15378"/>
        <dbReference type="ChEBI" id="CHEBI:57540"/>
        <dbReference type="ChEBI" id="CHEBI:57595"/>
        <dbReference type="ChEBI" id="CHEBI:57699"/>
        <dbReference type="ChEBI" id="CHEBI:57945"/>
        <dbReference type="EC" id="1.1.1.23"/>
    </reaction>
</comment>
<dbReference type="PROSITE" id="PS00611">
    <property type="entry name" value="HISOL_DEHYDROGENASE"/>
    <property type="match status" value="1"/>
</dbReference>
<keyword evidence="5 8" id="KW-0862">Zinc</keyword>
<dbReference type="InterPro" id="IPR016161">
    <property type="entry name" value="Ald_DH/histidinol_DH"/>
</dbReference>
<feature type="active site" description="Proton acceptor" evidence="8 10">
    <location>
        <position position="324"/>
    </location>
</feature>
<feature type="binding site" evidence="8 12">
    <location>
        <position position="357"/>
    </location>
    <ligand>
        <name>substrate</name>
    </ligand>
</feature>
<reference evidence="16" key="1">
    <citation type="submission" date="2017-04" db="EMBL/GenBank/DDBJ databases">
        <title>Function of individual gut microbiota members based on whole genome sequencing of pure cultures obtained from chicken caecum.</title>
        <authorList>
            <person name="Medvecky M."/>
            <person name="Cejkova D."/>
            <person name="Polansky O."/>
            <person name="Karasova D."/>
            <person name="Kubasova T."/>
            <person name="Cizek A."/>
            <person name="Rychlik I."/>
        </authorList>
    </citation>
    <scope>NUCLEOTIDE SEQUENCE [LARGE SCALE GENOMIC DNA]</scope>
    <source>
        <strain evidence="16">An180</strain>
    </source>
</reference>
<feature type="binding site" evidence="8 13">
    <location>
        <position position="357"/>
    </location>
    <ligand>
        <name>Zn(2+)</name>
        <dbReference type="ChEBI" id="CHEBI:29105"/>
    </ligand>
</feature>
<dbReference type="GO" id="GO:0005829">
    <property type="term" value="C:cytosol"/>
    <property type="evidence" value="ECO:0007669"/>
    <property type="project" value="TreeGrafter"/>
</dbReference>
<dbReference type="PANTHER" id="PTHR21256">
    <property type="entry name" value="HISTIDINOL DEHYDROGENASE HDH"/>
    <property type="match status" value="1"/>
</dbReference>
<dbReference type="RefSeq" id="WP_087373304.1">
    <property type="nucleotide sequence ID" value="NZ_NFKK01000010.1"/>
</dbReference>
<dbReference type="UniPathway" id="UPA00031">
    <property type="reaction ID" value="UER00014"/>
</dbReference>
<dbReference type="Gene3D" id="3.40.50.1980">
    <property type="entry name" value="Nitrogenase molybdenum iron protein domain"/>
    <property type="match status" value="2"/>
</dbReference>
<feature type="binding site" evidence="8 12">
    <location>
        <position position="411"/>
    </location>
    <ligand>
        <name>substrate</name>
    </ligand>
</feature>
<feature type="binding site" evidence="8 11">
    <location>
        <position position="127"/>
    </location>
    <ligand>
        <name>NAD(+)</name>
        <dbReference type="ChEBI" id="CHEBI:57540"/>
    </ligand>
</feature>
<dbReference type="EMBL" id="NFKK01000010">
    <property type="protein sequence ID" value="OUP52435.1"/>
    <property type="molecule type" value="Genomic_DNA"/>
</dbReference>
<dbReference type="GO" id="GO:0004399">
    <property type="term" value="F:histidinol dehydrogenase activity"/>
    <property type="evidence" value="ECO:0007669"/>
    <property type="project" value="UniProtKB-UniRule"/>
</dbReference>
<dbReference type="HAMAP" id="MF_01024">
    <property type="entry name" value="HisD"/>
    <property type="match status" value="1"/>
</dbReference>
<evidence type="ECO:0000256" key="2">
    <source>
        <dbReference type="ARBA" id="ARBA00010178"/>
    </source>
</evidence>
<evidence type="ECO:0000313" key="15">
    <source>
        <dbReference type="EMBL" id="OUP52435.1"/>
    </source>
</evidence>
<comment type="similarity">
    <text evidence="2 8 9 14">Belongs to the histidinol dehydrogenase family.</text>
</comment>
<evidence type="ECO:0000256" key="8">
    <source>
        <dbReference type="HAMAP-Rule" id="MF_01024"/>
    </source>
</evidence>
<feature type="binding site" evidence="8 12">
    <location>
        <position position="255"/>
    </location>
    <ligand>
        <name>substrate</name>
    </ligand>
</feature>
<keyword evidence="8" id="KW-0368">Histidine biosynthesis</keyword>
<keyword evidence="8" id="KW-0028">Amino-acid biosynthesis</keyword>
<evidence type="ECO:0000256" key="1">
    <source>
        <dbReference type="ARBA" id="ARBA00003850"/>
    </source>
</evidence>
<feature type="binding site" evidence="8 12">
    <location>
        <position position="324"/>
    </location>
    <ligand>
        <name>substrate</name>
    </ligand>
</feature>
<dbReference type="PIRSF" id="PIRSF000099">
    <property type="entry name" value="Histidinol_dh"/>
    <property type="match status" value="1"/>
</dbReference>
<dbReference type="InterPro" id="IPR022695">
    <property type="entry name" value="Histidinol_DH_monofunct"/>
</dbReference>
<dbReference type="GO" id="GO:0008270">
    <property type="term" value="F:zinc ion binding"/>
    <property type="evidence" value="ECO:0007669"/>
    <property type="project" value="UniProtKB-UniRule"/>
</dbReference>
<feature type="binding site" evidence="8 12">
    <location>
        <position position="233"/>
    </location>
    <ligand>
        <name>substrate</name>
    </ligand>
</feature>
<evidence type="ECO:0000256" key="5">
    <source>
        <dbReference type="ARBA" id="ARBA00022833"/>
    </source>
</evidence>
<comment type="caution">
    <text evidence="15">The sequence shown here is derived from an EMBL/GenBank/DDBJ whole genome shotgun (WGS) entry which is preliminary data.</text>
</comment>
<comment type="cofactor">
    <cofactor evidence="8 13">
        <name>Zn(2+)</name>
        <dbReference type="ChEBI" id="CHEBI:29105"/>
    </cofactor>
    <text evidence="8 13">Binds 1 zinc ion per subunit.</text>
</comment>
<feature type="binding site" evidence="8 13">
    <location>
        <position position="258"/>
    </location>
    <ligand>
        <name>Zn(2+)</name>
        <dbReference type="ChEBI" id="CHEBI:29105"/>
    </ligand>
</feature>
<dbReference type="InterPro" id="IPR012131">
    <property type="entry name" value="Hstdl_DH"/>
</dbReference>
<keyword evidence="8 11" id="KW-0520">NAD</keyword>
<organism evidence="15 16">
    <name type="scientific">Butyricicoccus pullicaecorum</name>
    <dbReference type="NCBI Taxonomy" id="501571"/>
    <lineage>
        <taxon>Bacteria</taxon>
        <taxon>Bacillati</taxon>
        <taxon>Bacillota</taxon>
        <taxon>Clostridia</taxon>
        <taxon>Eubacteriales</taxon>
        <taxon>Butyricicoccaceae</taxon>
        <taxon>Butyricicoccus</taxon>
    </lineage>
</organism>
<dbReference type="Proteomes" id="UP000195897">
    <property type="component" value="Unassembled WGS sequence"/>
</dbReference>
<evidence type="ECO:0000256" key="14">
    <source>
        <dbReference type="RuleBase" id="RU004175"/>
    </source>
</evidence>
<dbReference type="Pfam" id="PF00815">
    <property type="entry name" value="Histidinol_dh"/>
    <property type="match status" value="1"/>
</dbReference>
<protein>
    <recommendedName>
        <fullName evidence="3 8">Histidinol dehydrogenase</fullName>
        <shortName evidence="8">HDH</shortName>
        <ecNumber evidence="3 8">1.1.1.23</ecNumber>
    </recommendedName>
</protein>
<dbReference type="GO" id="GO:0000105">
    <property type="term" value="P:L-histidine biosynthetic process"/>
    <property type="evidence" value="ECO:0007669"/>
    <property type="project" value="UniProtKB-UniRule"/>
</dbReference>
<feature type="binding site" evidence="8 12">
    <location>
        <position position="258"/>
    </location>
    <ligand>
        <name>substrate</name>
    </ligand>
</feature>
<evidence type="ECO:0000256" key="12">
    <source>
        <dbReference type="PIRSR" id="PIRSR000099-3"/>
    </source>
</evidence>
<dbReference type="PRINTS" id="PR00083">
    <property type="entry name" value="HOLDHDRGNASE"/>
</dbReference>
<feature type="active site" description="Proton acceptor" evidence="8 10">
    <location>
        <position position="323"/>
    </location>
</feature>
<comment type="function">
    <text evidence="1 8">Catalyzes the sequential NAD-dependent oxidations of L-histidinol to L-histidinaldehyde and then to L-histidine.</text>
</comment>
<dbReference type="CDD" id="cd06572">
    <property type="entry name" value="Histidinol_dh"/>
    <property type="match status" value="1"/>
</dbReference>
<accession>A0A1Y4L6P4</accession>
<dbReference type="SUPFAM" id="SSF53720">
    <property type="entry name" value="ALDH-like"/>
    <property type="match status" value="1"/>
</dbReference>
<name>A0A1Y4L6P4_9FIRM</name>
<proteinExistence type="inferred from homology"/>
<dbReference type="AlphaFoldDB" id="A0A1Y4L6P4"/>
<dbReference type="FunFam" id="3.40.50.1980:FF:000001">
    <property type="entry name" value="Histidinol dehydrogenase"/>
    <property type="match status" value="1"/>
</dbReference>